<name>A0A235BPI3_UNCW3</name>
<comment type="caution">
    <text evidence="1">The sequence shown here is derived from an EMBL/GenBank/DDBJ whole genome shotgun (WGS) entry which is preliminary data.</text>
</comment>
<protein>
    <submittedName>
        <fullName evidence="1">Uncharacterized protein</fullName>
    </submittedName>
</protein>
<evidence type="ECO:0000313" key="2">
    <source>
        <dbReference type="Proteomes" id="UP000215559"/>
    </source>
</evidence>
<dbReference type="Proteomes" id="UP000215559">
    <property type="component" value="Unassembled WGS sequence"/>
</dbReference>
<accession>A0A235BPI3</accession>
<gene>
    <name evidence="1" type="ORF">CH330_09450</name>
</gene>
<sequence length="154" mass="17330">MLTTAVLLAGCGWPPWPPTEVPISELLDAPEMLALDNRIFTLYACPNRDFQPHCPPDGYPMSVYVQVYSDDSLPCPQDLDADKVWVIRRSARKVWEADLRDVTGWNPFGFLRKVASGGPKWDPGLKVDVIVRLCWSDGSAWLIRAADVEISQTW</sequence>
<dbReference type="AlphaFoldDB" id="A0A235BPI3"/>
<evidence type="ECO:0000313" key="1">
    <source>
        <dbReference type="EMBL" id="OYD14086.1"/>
    </source>
</evidence>
<proteinExistence type="predicted"/>
<reference evidence="1 2" key="1">
    <citation type="submission" date="2017-07" db="EMBL/GenBank/DDBJ databases">
        <title>Recovery of genomes from metagenomes via a dereplication, aggregation, and scoring strategy.</title>
        <authorList>
            <person name="Sieber C.M."/>
            <person name="Probst A.J."/>
            <person name="Sharrar A."/>
            <person name="Thomas B.C."/>
            <person name="Hess M."/>
            <person name="Tringe S.G."/>
            <person name="Banfield J.F."/>
        </authorList>
    </citation>
    <scope>NUCLEOTIDE SEQUENCE [LARGE SCALE GENOMIC DNA]</scope>
    <source>
        <strain evidence="1">JGI_Cruoil_03_51_56</strain>
    </source>
</reference>
<dbReference type="EMBL" id="NOZP01000182">
    <property type="protein sequence ID" value="OYD14086.1"/>
    <property type="molecule type" value="Genomic_DNA"/>
</dbReference>
<organism evidence="1 2">
    <name type="scientific">candidate division WOR-3 bacterium JGI_Cruoil_03_51_56</name>
    <dbReference type="NCBI Taxonomy" id="1973747"/>
    <lineage>
        <taxon>Bacteria</taxon>
        <taxon>Bacteria division WOR-3</taxon>
    </lineage>
</organism>